<proteinExistence type="predicted"/>
<sequence>TDARGESVFRSYCLWGLAVAVWRRGERERAVGLLEQALQADLEVNDRFNASLSLQALAWIAAEDQNARRAVVLLGASEKLSRSVGSPIVVLPNMSEYQEECERTTRHALSKEAYAAAHRDGTGLSFDAAVAYTLGKQHPTESQPAAPAAHLTKREREVAELIAEGLTNKEIATRLVISPRTAQGHVEHILTKLEFTSRTQIAAWVVEQRRENL</sequence>
<accession>A0AAE4V6B8</accession>
<dbReference type="CDD" id="cd06170">
    <property type="entry name" value="LuxR_C_like"/>
    <property type="match status" value="1"/>
</dbReference>
<gene>
    <name evidence="5" type="ORF">R4315_32450</name>
</gene>
<evidence type="ECO:0000256" key="3">
    <source>
        <dbReference type="ARBA" id="ARBA00023163"/>
    </source>
</evidence>
<organism evidence="5 6">
    <name type="scientific">Rhodococcus oxybenzonivorans</name>
    <dbReference type="NCBI Taxonomy" id="1990687"/>
    <lineage>
        <taxon>Bacteria</taxon>
        <taxon>Bacillati</taxon>
        <taxon>Actinomycetota</taxon>
        <taxon>Actinomycetes</taxon>
        <taxon>Mycobacteriales</taxon>
        <taxon>Nocardiaceae</taxon>
        <taxon>Rhodococcus</taxon>
    </lineage>
</organism>
<name>A0AAE4V6B8_9NOCA</name>
<dbReference type="Proteomes" id="UP001185863">
    <property type="component" value="Unassembled WGS sequence"/>
</dbReference>
<dbReference type="Pfam" id="PF00196">
    <property type="entry name" value="GerE"/>
    <property type="match status" value="1"/>
</dbReference>
<dbReference type="InterPro" id="IPR036388">
    <property type="entry name" value="WH-like_DNA-bd_sf"/>
</dbReference>
<evidence type="ECO:0000259" key="4">
    <source>
        <dbReference type="PROSITE" id="PS50043"/>
    </source>
</evidence>
<protein>
    <submittedName>
        <fullName evidence="5">LuxR C-terminal-related transcriptional regulator</fullName>
    </submittedName>
</protein>
<dbReference type="GO" id="GO:0006355">
    <property type="term" value="P:regulation of DNA-templated transcription"/>
    <property type="evidence" value="ECO:0007669"/>
    <property type="project" value="InterPro"/>
</dbReference>
<evidence type="ECO:0000256" key="1">
    <source>
        <dbReference type="ARBA" id="ARBA00023015"/>
    </source>
</evidence>
<keyword evidence="3" id="KW-0804">Transcription</keyword>
<dbReference type="PRINTS" id="PR00038">
    <property type="entry name" value="HTHLUXR"/>
</dbReference>
<dbReference type="PROSITE" id="PS50043">
    <property type="entry name" value="HTH_LUXR_2"/>
    <property type="match status" value="1"/>
</dbReference>
<dbReference type="SMART" id="SM00421">
    <property type="entry name" value="HTH_LUXR"/>
    <property type="match status" value="1"/>
</dbReference>
<keyword evidence="1" id="KW-0805">Transcription regulation</keyword>
<keyword evidence="2" id="KW-0238">DNA-binding</keyword>
<dbReference type="PANTHER" id="PTHR44688">
    <property type="entry name" value="DNA-BINDING TRANSCRIPTIONAL ACTIVATOR DEVR_DOSR"/>
    <property type="match status" value="1"/>
</dbReference>
<dbReference type="InterPro" id="IPR000792">
    <property type="entry name" value="Tscrpt_reg_LuxR_C"/>
</dbReference>
<feature type="domain" description="HTH luxR-type" evidence="4">
    <location>
        <begin position="144"/>
        <end position="209"/>
    </location>
</feature>
<dbReference type="InterPro" id="IPR016032">
    <property type="entry name" value="Sig_transdc_resp-reg_C-effctor"/>
</dbReference>
<dbReference type="EMBL" id="JAWLUP010000410">
    <property type="protein sequence ID" value="MDV7269230.1"/>
    <property type="molecule type" value="Genomic_DNA"/>
</dbReference>
<dbReference type="GO" id="GO:0003677">
    <property type="term" value="F:DNA binding"/>
    <property type="evidence" value="ECO:0007669"/>
    <property type="project" value="UniProtKB-KW"/>
</dbReference>
<evidence type="ECO:0000256" key="2">
    <source>
        <dbReference type="ARBA" id="ARBA00023125"/>
    </source>
</evidence>
<dbReference type="AlphaFoldDB" id="A0AAE4V6B8"/>
<dbReference type="Gene3D" id="1.10.10.10">
    <property type="entry name" value="Winged helix-like DNA-binding domain superfamily/Winged helix DNA-binding domain"/>
    <property type="match status" value="1"/>
</dbReference>
<evidence type="ECO:0000313" key="6">
    <source>
        <dbReference type="Proteomes" id="UP001185863"/>
    </source>
</evidence>
<dbReference type="RefSeq" id="WP_317769576.1">
    <property type="nucleotide sequence ID" value="NZ_JAWLUP010000410.1"/>
</dbReference>
<reference evidence="5" key="1">
    <citation type="submission" date="2023-10" db="EMBL/GenBank/DDBJ databases">
        <title>Development of a sustainable strategy for remediation of hydrocarbon-contaminated territories based on the waste exchange concept.</title>
        <authorList>
            <person name="Krivoruchko A."/>
        </authorList>
    </citation>
    <scope>NUCLEOTIDE SEQUENCE</scope>
    <source>
        <strain evidence="5">IEGM 68</strain>
    </source>
</reference>
<feature type="non-terminal residue" evidence="5">
    <location>
        <position position="1"/>
    </location>
</feature>
<comment type="caution">
    <text evidence="5">The sequence shown here is derived from an EMBL/GenBank/DDBJ whole genome shotgun (WGS) entry which is preliminary data.</text>
</comment>
<dbReference type="PANTHER" id="PTHR44688:SF16">
    <property type="entry name" value="DNA-BINDING TRANSCRIPTIONAL ACTIVATOR DEVR_DOSR"/>
    <property type="match status" value="1"/>
</dbReference>
<dbReference type="SUPFAM" id="SSF46894">
    <property type="entry name" value="C-terminal effector domain of the bipartite response regulators"/>
    <property type="match status" value="1"/>
</dbReference>
<evidence type="ECO:0000313" key="5">
    <source>
        <dbReference type="EMBL" id="MDV7269230.1"/>
    </source>
</evidence>